<feature type="coiled-coil region" evidence="7">
    <location>
        <begin position="615"/>
        <end position="674"/>
    </location>
</feature>
<proteinExistence type="predicted"/>
<gene>
    <name evidence="11" type="ordered locus">Hoch_2389</name>
</gene>
<feature type="transmembrane region" description="Helical" evidence="8">
    <location>
        <begin position="128"/>
        <end position="148"/>
    </location>
</feature>
<keyword evidence="8" id="KW-0812">Transmembrane</keyword>
<dbReference type="EMBL" id="CP001804">
    <property type="protein sequence ID" value="ACY14926.1"/>
    <property type="molecule type" value="Genomic_DNA"/>
</dbReference>
<dbReference type="Pfam" id="PF00672">
    <property type="entry name" value="HAMP"/>
    <property type="match status" value="1"/>
</dbReference>
<feature type="transmembrane region" description="Helical" evidence="8">
    <location>
        <begin position="301"/>
        <end position="324"/>
    </location>
</feature>
<dbReference type="SMART" id="SM00387">
    <property type="entry name" value="HATPase_c"/>
    <property type="match status" value="1"/>
</dbReference>
<dbReference type="InterPro" id="IPR003660">
    <property type="entry name" value="HAMP_dom"/>
</dbReference>
<dbReference type="InterPro" id="IPR004358">
    <property type="entry name" value="Sig_transdc_His_kin-like_C"/>
</dbReference>
<dbReference type="InterPro" id="IPR003594">
    <property type="entry name" value="HATPase_dom"/>
</dbReference>
<dbReference type="SMART" id="SM00388">
    <property type="entry name" value="HisKA"/>
    <property type="match status" value="1"/>
</dbReference>
<evidence type="ECO:0000256" key="3">
    <source>
        <dbReference type="ARBA" id="ARBA00012438"/>
    </source>
</evidence>
<keyword evidence="7" id="KW-0175">Coiled coil</keyword>
<evidence type="ECO:0000313" key="12">
    <source>
        <dbReference type="Proteomes" id="UP000001880"/>
    </source>
</evidence>
<dbReference type="Gene3D" id="3.30.565.10">
    <property type="entry name" value="Histidine kinase-like ATPase, C-terminal domain"/>
    <property type="match status" value="1"/>
</dbReference>
<dbReference type="SUPFAM" id="SSF158472">
    <property type="entry name" value="HAMP domain-like"/>
    <property type="match status" value="1"/>
</dbReference>
<evidence type="ECO:0000259" key="9">
    <source>
        <dbReference type="PROSITE" id="PS50109"/>
    </source>
</evidence>
<dbReference type="PANTHER" id="PTHR43065:SF50">
    <property type="entry name" value="HISTIDINE KINASE"/>
    <property type="match status" value="1"/>
</dbReference>
<dbReference type="Pfam" id="PF00512">
    <property type="entry name" value="HisKA"/>
    <property type="match status" value="1"/>
</dbReference>
<dbReference type="GO" id="GO:0016020">
    <property type="term" value="C:membrane"/>
    <property type="evidence" value="ECO:0007669"/>
    <property type="project" value="UniProtKB-SubCell"/>
</dbReference>
<dbReference type="SMART" id="SM00304">
    <property type="entry name" value="HAMP"/>
    <property type="match status" value="1"/>
</dbReference>
<dbReference type="PROSITE" id="PS50109">
    <property type="entry name" value="HIS_KIN"/>
    <property type="match status" value="1"/>
</dbReference>
<keyword evidence="8" id="KW-0472">Membrane</keyword>
<feature type="domain" description="HAMP" evidence="10">
    <location>
        <begin position="574"/>
        <end position="627"/>
    </location>
</feature>
<dbReference type="Gene3D" id="1.10.287.130">
    <property type="match status" value="1"/>
</dbReference>
<sequence>MALFGESDDLDPTVAPSRRDAAAAGLLPELAFRRRLLFISLAMIAAELLLVGVPLWLLFELGSVSPGALARAGLPVLLLGSVAWLALMGVWFAPIHRALRAHRRDQQLEPEVASAAYRASLSLPLKLLVARAALWSVGALLVGLLLIGEEGRGLRLAAAMGSVALLHAWVVGILQTLSYGGLLSLVRLHMFPRRSWLERFADGYFGRLVLVSVIVFGAALAAFLAFVHYFLPISVEQYLLVAMYFPPAAVLGVLVWLQMARRITSRLRRYLTVHHAEGEPRGRMPSGPEVYRLAQSLPYRLAGVSLAVWAVILTAGGLVCRFALRLEQDDTVLMVGVGVVAAVGGSIYESLWHRDTMRLLLAHLTVNRRLPVRRIKGALSLRTKLLLSFGGLVLFACGMALFWGFAQYKNLVTDFVSRQAGLSLAWLRSEVNAAAARPGEPPTPALVRSVIQRVDRRSIEANAIFYYMPQEANAAIMAVGGGALGAPALPWYVGGRLRLRHDTDLDIDSMALSGRAGRLRVSWQGKTYDLGAVAVLYPDYRGRGESMVRPLRELVLFFLALVGACAGIVGVTVGQFVKPIRWLEQRADGMARGDLAEPVSSGGEGDEIGRLTFALEEMRRALQEKLRSTEEINLELDGAVQRRTADLAKKNRELAETLDKLTRAQDQLVQSEKMASIGQLVAGIAHEINNPVNAIVNTVGPLEEAAVTVMSSDDSAEREEAAEDVRDMIRVVKRGAERTKAIVRALHNYSRTDDEQLVEFDLNRSIDDSLALLRHLLKQNIAVERDYESVGRIRGHAGQLNQVFMNLLTNAAQALAGREGALIRVETRSDDEHVRIRVIDNGAGIPSALLPRIFDPFFTTKEVGEGTGLGLSIVHGLVERHGGSIEVESELGEGTVFTVVLPRGLERARARERPGEGRE</sequence>
<dbReference type="OrthoDB" id="9781147at2"/>
<dbReference type="CDD" id="cd06225">
    <property type="entry name" value="HAMP"/>
    <property type="match status" value="1"/>
</dbReference>
<dbReference type="PRINTS" id="PR00344">
    <property type="entry name" value="BCTRLSENSOR"/>
</dbReference>
<dbReference type="EC" id="2.7.13.3" evidence="3"/>
<evidence type="ECO:0000259" key="10">
    <source>
        <dbReference type="PROSITE" id="PS50885"/>
    </source>
</evidence>
<dbReference type="SUPFAM" id="SSF55874">
    <property type="entry name" value="ATPase domain of HSP90 chaperone/DNA topoisomerase II/histidine kinase"/>
    <property type="match status" value="1"/>
</dbReference>
<keyword evidence="5" id="KW-0808">Transferase</keyword>
<dbReference type="PROSITE" id="PS50885">
    <property type="entry name" value="HAMP"/>
    <property type="match status" value="1"/>
</dbReference>
<organism evidence="11 12">
    <name type="scientific">Haliangium ochraceum (strain DSM 14365 / JCM 11303 / SMP-2)</name>
    <dbReference type="NCBI Taxonomy" id="502025"/>
    <lineage>
        <taxon>Bacteria</taxon>
        <taxon>Pseudomonadati</taxon>
        <taxon>Myxococcota</taxon>
        <taxon>Polyangia</taxon>
        <taxon>Haliangiales</taxon>
        <taxon>Kofleriaceae</taxon>
        <taxon>Haliangium</taxon>
    </lineage>
</organism>
<feature type="transmembrane region" description="Helical" evidence="8">
    <location>
        <begin position="69"/>
        <end position="93"/>
    </location>
</feature>
<dbReference type="RefSeq" id="WP_012827534.1">
    <property type="nucleotide sequence ID" value="NC_013440.1"/>
</dbReference>
<evidence type="ECO:0000256" key="1">
    <source>
        <dbReference type="ARBA" id="ARBA00000085"/>
    </source>
</evidence>
<feature type="transmembrane region" description="Helical" evidence="8">
    <location>
        <begin position="474"/>
        <end position="493"/>
    </location>
</feature>
<feature type="transmembrane region" description="Helical" evidence="8">
    <location>
        <begin position="36"/>
        <end position="57"/>
    </location>
</feature>
<feature type="transmembrane region" description="Helical" evidence="8">
    <location>
        <begin position="208"/>
        <end position="231"/>
    </location>
</feature>
<feature type="transmembrane region" description="Helical" evidence="8">
    <location>
        <begin position="168"/>
        <end position="188"/>
    </location>
</feature>
<dbReference type="GO" id="GO:0000155">
    <property type="term" value="F:phosphorelay sensor kinase activity"/>
    <property type="evidence" value="ECO:0007669"/>
    <property type="project" value="InterPro"/>
</dbReference>
<dbReference type="KEGG" id="hoh:Hoch_2389"/>
<reference evidence="11 12" key="1">
    <citation type="journal article" date="2010" name="Stand. Genomic Sci.">
        <title>Complete genome sequence of Haliangium ochraceum type strain (SMP-2).</title>
        <authorList>
            <consortium name="US DOE Joint Genome Institute (JGI-PGF)"/>
            <person name="Ivanova N."/>
            <person name="Daum C."/>
            <person name="Lang E."/>
            <person name="Abt B."/>
            <person name="Kopitz M."/>
            <person name="Saunders E."/>
            <person name="Lapidus A."/>
            <person name="Lucas S."/>
            <person name="Glavina Del Rio T."/>
            <person name="Nolan M."/>
            <person name="Tice H."/>
            <person name="Copeland A."/>
            <person name="Cheng J.F."/>
            <person name="Chen F."/>
            <person name="Bruce D."/>
            <person name="Goodwin L."/>
            <person name="Pitluck S."/>
            <person name="Mavromatis K."/>
            <person name="Pati A."/>
            <person name="Mikhailova N."/>
            <person name="Chen A."/>
            <person name="Palaniappan K."/>
            <person name="Land M."/>
            <person name="Hauser L."/>
            <person name="Chang Y.J."/>
            <person name="Jeffries C.D."/>
            <person name="Detter J.C."/>
            <person name="Brettin T."/>
            <person name="Rohde M."/>
            <person name="Goker M."/>
            <person name="Bristow J."/>
            <person name="Markowitz V."/>
            <person name="Eisen J.A."/>
            <person name="Hugenholtz P."/>
            <person name="Kyrpides N.C."/>
            <person name="Klenk H.P."/>
        </authorList>
    </citation>
    <scope>NUCLEOTIDE SEQUENCE [LARGE SCALE GENOMIC DNA]</scope>
    <source>
        <strain evidence="12">DSM 14365 / CIP 107738 / JCM 11303 / AJ 13395 / SMP-2</strain>
    </source>
</reference>
<comment type="catalytic activity">
    <reaction evidence="1">
        <text>ATP + protein L-histidine = ADP + protein N-phospho-L-histidine.</text>
        <dbReference type="EC" id="2.7.13.3"/>
    </reaction>
</comment>
<accession>D0LJ79</accession>
<evidence type="ECO:0000313" key="11">
    <source>
        <dbReference type="EMBL" id="ACY14926.1"/>
    </source>
</evidence>
<dbReference type="InterPro" id="IPR003661">
    <property type="entry name" value="HisK_dim/P_dom"/>
</dbReference>
<evidence type="ECO:0000256" key="7">
    <source>
        <dbReference type="SAM" id="Coils"/>
    </source>
</evidence>
<feature type="transmembrane region" description="Helical" evidence="8">
    <location>
        <begin position="385"/>
        <end position="406"/>
    </location>
</feature>
<feature type="transmembrane region" description="Helical" evidence="8">
    <location>
        <begin position="330"/>
        <end position="348"/>
    </location>
</feature>
<dbReference type="STRING" id="502025.Hoch_2389"/>
<dbReference type="InterPro" id="IPR036097">
    <property type="entry name" value="HisK_dim/P_sf"/>
</dbReference>
<dbReference type="PANTHER" id="PTHR43065">
    <property type="entry name" value="SENSOR HISTIDINE KINASE"/>
    <property type="match status" value="1"/>
</dbReference>
<keyword evidence="4" id="KW-0597">Phosphoprotein</keyword>
<evidence type="ECO:0000256" key="2">
    <source>
        <dbReference type="ARBA" id="ARBA00004370"/>
    </source>
</evidence>
<feature type="domain" description="Histidine kinase" evidence="9">
    <location>
        <begin position="683"/>
        <end position="905"/>
    </location>
</feature>
<dbReference type="Pfam" id="PF02518">
    <property type="entry name" value="HATPase_c"/>
    <property type="match status" value="1"/>
</dbReference>
<comment type="subcellular location">
    <subcellularLocation>
        <location evidence="2">Membrane</location>
    </subcellularLocation>
</comment>
<dbReference type="SUPFAM" id="SSF47384">
    <property type="entry name" value="Homodimeric domain of signal transducing histidine kinase"/>
    <property type="match status" value="1"/>
</dbReference>
<dbReference type="eggNOG" id="COG4191">
    <property type="taxonomic scope" value="Bacteria"/>
</dbReference>
<dbReference type="Gene3D" id="6.10.340.10">
    <property type="match status" value="1"/>
</dbReference>
<name>D0LJ79_HALO1</name>
<dbReference type="InterPro" id="IPR005467">
    <property type="entry name" value="His_kinase_dom"/>
</dbReference>
<keyword evidence="8" id="KW-1133">Transmembrane helix</keyword>
<dbReference type="HOGENOM" id="CLU_317080_0_0_7"/>
<keyword evidence="6 11" id="KW-0418">Kinase</keyword>
<keyword evidence="12" id="KW-1185">Reference proteome</keyword>
<evidence type="ECO:0000256" key="6">
    <source>
        <dbReference type="ARBA" id="ARBA00022777"/>
    </source>
</evidence>
<evidence type="ECO:0000256" key="4">
    <source>
        <dbReference type="ARBA" id="ARBA00022553"/>
    </source>
</evidence>
<feature type="transmembrane region" description="Helical" evidence="8">
    <location>
        <begin position="554"/>
        <end position="577"/>
    </location>
</feature>
<evidence type="ECO:0000256" key="5">
    <source>
        <dbReference type="ARBA" id="ARBA00022679"/>
    </source>
</evidence>
<evidence type="ECO:0000256" key="8">
    <source>
        <dbReference type="SAM" id="Phobius"/>
    </source>
</evidence>
<protein>
    <recommendedName>
        <fullName evidence="3">histidine kinase</fullName>
        <ecNumber evidence="3">2.7.13.3</ecNumber>
    </recommendedName>
</protein>
<dbReference type="Proteomes" id="UP000001880">
    <property type="component" value="Chromosome"/>
</dbReference>
<dbReference type="AlphaFoldDB" id="D0LJ79"/>
<dbReference type="InterPro" id="IPR036890">
    <property type="entry name" value="HATPase_C_sf"/>
</dbReference>
<dbReference type="CDD" id="cd00082">
    <property type="entry name" value="HisKA"/>
    <property type="match status" value="1"/>
</dbReference>
<feature type="transmembrane region" description="Helical" evidence="8">
    <location>
        <begin position="237"/>
        <end position="259"/>
    </location>
</feature>